<dbReference type="Proteomes" id="UP001234297">
    <property type="component" value="Chromosome 3"/>
</dbReference>
<keyword evidence="2" id="KW-1185">Reference proteome</keyword>
<dbReference type="EMBL" id="CM056811">
    <property type="protein sequence ID" value="KAJ8636662.1"/>
    <property type="molecule type" value="Genomic_DNA"/>
</dbReference>
<accession>A0ACC2LU62</accession>
<gene>
    <name evidence="1" type="ORF">MRB53_010929</name>
</gene>
<sequence>MYQSREPKPCDSLKPYAFPTDSKLGEFYWRWFKLVLGFFLLASSLLVFYTTLSSQFHLKCLKCPKPVTNTDARIGTGTVSVEPTNISHIVFGIGGSAATWRNRRHYSELWWRPGQTRGFVWLDERPSGNDSWPEKSPPYRVSADSSRFRGSRSAVRIARIVAESVRLGMEGVRWYVMGDDDTVFVTENLVSVLGRYDHEEFYYVGGVSESVEQDVMHSYGMAFGGGGFAISYGLARELARVLDGCLGRYASFYGSDQRVHACLTEFGVPLTAEAGFHQVDLRGNIYGLLAAHPLAPLVSLHHLDSVIPIIPGRTQHDALQSILGAARSDPSRILQQTFCYDRHRNWSVSVSWGYTAQIYTRILTPKDLSTPLRTFRTWRTYHEGPFTFNTRALPKDPCDRPLVYFVDRVHDLGKGGTRSSYLREKNETELRKECARSEYVAALKIETVAVSSPKMRRDEWRKGRRRHCCDVHHEPRHKNGIKVTIRKCHPSESLSPP</sequence>
<name>A0ACC2LU62_PERAE</name>
<organism evidence="1 2">
    <name type="scientific">Persea americana</name>
    <name type="common">Avocado</name>
    <dbReference type="NCBI Taxonomy" id="3435"/>
    <lineage>
        <taxon>Eukaryota</taxon>
        <taxon>Viridiplantae</taxon>
        <taxon>Streptophyta</taxon>
        <taxon>Embryophyta</taxon>
        <taxon>Tracheophyta</taxon>
        <taxon>Spermatophyta</taxon>
        <taxon>Magnoliopsida</taxon>
        <taxon>Magnoliidae</taxon>
        <taxon>Laurales</taxon>
        <taxon>Lauraceae</taxon>
        <taxon>Persea</taxon>
    </lineage>
</organism>
<evidence type="ECO:0000313" key="2">
    <source>
        <dbReference type="Proteomes" id="UP001234297"/>
    </source>
</evidence>
<reference evidence="1 2" key="1">
    <citation type="journal article" date="2022" name="Hortic Res">
        <title>A haplotype resolved chromosomal level avocado genome allows analysis of novel avocado genes.</title>
        <authorList>
            <person name="Nath O."/>
            <person name="Fletcher S.J."/>
            <person name="Hayward A."/>
            <person name="Shaw L.M."/>
            <person name="Masouleh A.K."/>
            <person name="Furtado A."/>
            <person name="Henry R.J."/>
            <person name="Mitter N."/>
        </authorList>
    </citation>
    <scope>NUCLEOTIDE SEQUENCE [LARGE SCALE GENOMIC DNA]</scope>
    <source>
        <strain evidence="2">cv. Hass</strain>
    </source>
</reference>
<evidence type="ECO:0000313" key="1">
    <source>
        <dbReference type="EMBL" id="KAJ8636662.1"/>
    </source>
</evidence>
<protein>
    <submittedName>
        <fullName evidence="1">Uncharacterized protein</fullName>
    </submittedName>
</protein>
<comment type="caution">
    <text evidence="1">The sequence shown here is derived from an EMBL/GenBank/DDBJ whole genome shotgun (WGS) entry which is preliminary data.</text>
</comment>
<proteinExistence type="predicted"/>